<proteinExistence type="inferred from homology"/>
<evidence type="ECO:0000256" key="12">
    <source>
        <dbReference type="RuleBase" id="RU004396"/>
    </source>
</evidence>
<evidence type="ECO:0000256" key="6">
    <source>
        <dbReference type="ARBA" id="ARBA00022946"/>
    </source>
</evidence>
<evidence type="ECO:0000256" key="5">
    <source>
        <dbReference type="ARBA" id="ARBA00022792"/>
    </source>
</evidence>
<dbReference type="OrthoDB" id="5947505at2759"/>
<evidence type="ECO:0000313" key="14">
    <source>
        <dbReference type="Proteomes" id="UP000095009"/>
    </source>
</evidence>
<evidence type="ECO:0000256" key="4">
    <source>
        <dbReference type="ARBA" id="ARBA00022692"/>
    </source>
</evidence>
<dbReference type="InterPro" id="IPR001349">
    <property type="entry name" value="Cyt_c_oxidase_su6a"/>
</dbReference>
<keyword evidence="8" id="KW-0496">Mitochondrion</keyword>
<dbReference type="Proteomes" id="UP000095009">
    <property type="component" value="Unassembled WGS sequence"/>
</dbReference>
<evidence type="ECO:0000256" key="10">
    <source>
        <dbReference type="ARBA" id="ARBA00070930"/>
    </source>
</evidence>
<evidence type="ECO:0000256" key="7">
    <source>
        <dbReference type="ARBA" id="ARBA00022989"/>
    </source>
</evidence>
<reference evidence="13 14" key="1">
    <citation type="journal article" date="2016" name="Proc. Natl. Acad. Sci. U.S.A.">
        <title>Comparative genomics of biotechnologically important yeasts.</title>
        <authorList>
            <person name="Riley R."/>
            <person name="Haridas S."/>
            <person name="Wolfe K.H."/>
            <person name="Lopes M.R."/>
            <person name="Hittinger C.T."/>
            <person name="Goeker M."/>
            <person name="Salamov A.A."/>
            <person name="Wisecaver J.H."/>
            <person name="Long T.M."/>
            <person name="Calvey C.H."/>
            <person name="Aerts A.L."/>
            <person name="Barry K.W."/>
            <person name="Choi C."/>
            <person name="Clum A."/>
            <person name="Coughlan A.Y."/>
            <person name="Deshpande S."/>
            <person name="Douglass A.P."/>
            <person name="Hanson S.J."/>
            <person name="Klenk H.-P."/>
            <person name="LaButti K.M."/>
            <person name="Lapidus A."/>
            <person name="Lindquist E.A."/>
            <person name="Lipzen A.M."/>
            <person name="Meier-Kolthoff J.P."/>
            <person name="Ohm R.A."/>
            <person name="Otillar R.P."/>
            <person name="Pangilinan J.L."/>
            <person name="Peng Y."/>
            <person name="Rokas A."/>
            <person name="Rosa C.A."/>
            <person name="Scheuner C."/>
            <person name="Sibirny A.A."/>
            <person name="Slot J.C."/>
            <person name="Stielow J.B."/>
            <person name="Sun H."/>
            <person name="Kurtzman C.P."/>
            <person name="Blackwell M."/>
            <person name="Grigoriev I.V."/>
            <person name="Jeffries T.W."/>
        </authorList>
    </citation>
    <scope>NUCLEOTIDE SEQUENCE [LARGE SCALE GENOMIC DNA]</scope>
    <source>
        <strain evidence="13 14">DSM 6958</strain>
    </source>
</reference>
<dbReference type="AlphaFoldDB" id="A0A1E3PHR2"/>
<evidence type="ECO:0000256" key="11">
    <source>
        <dbReference type="ARBA" id="ARBA00082360"/>
    </source>
</evidence>
<protein>
    <recommendedName>
        <fullName evidence="10">Cytochrome c oxidase subunit 13, mitochondrial</fullName>
    </recommendedName>
    <alternativeName>
        <fullName evidence="11">Cytochrome c oxidase polypeptide VIa</fullName>
    </alternativeName>
</protein>
<dbReference type="STRING" id="857566.A0A1E3PHR2"/>
<dbReference type="GO" id="GO:0045277">
    <property type="term" value="C:respiratory chain complex IV"/>
    <property type="evidence" value="ECO:0007669"/>
    <property type="project" value="EnsemblFungi"/>
</dbReference>
<dbReference type="GO" id="GO:0030234">
    <property type="term" value="F:enzyme regulator activity"/>
    <property type="evidence" value="ECO:0007669"/>
    <property type="project" value="EnsemblFungi"/>
</dbReference>
<comment type="subcellular location">
    <subcellularLocation>
        <location evidence="1">Mitochondrion inner membrane</location>
        <topology evidence="1">Single-pass membrane protein</topology>
    </subcellularLocation>
</comment>
<sequence>MFALRRAAAQAPKATLRRANHHGAAPVDPSLIRAAHPWGANPAAGQAFKQTIDAAEHHAVSTTSLWKKVSIFVVVPAIVATAVNTYFVEVKHAEHRAHRVAESEENWPAEFGYQNVRVRSFFWGDGDKTLFWTDKVNRHKQE</sequence>
<dbReference type="InterPro" id="IPR036418">
    <property type="entry name" value="Cyt_c_oxidase_su6a_sf"/>
</dbReference>
<comment type="pathway">
    <text evidence="2">Energy metabolism; oxidative phosphorylation.</text>
</comment>
<keyword evidence="14" id="KW-1185">Reference proteome</keyword>
<evidence type="ECO:0000256" key="8">
    <source>
        <dbReference type="ARBA" id="ARBA00023128"/>
    </source>
</evidence>
<dbReference type="GO" id="GO:0004129">
    <property type="term" value="F:cytochrome-c oxidase activity"/>
    <property type="evidence" value="ECO:0007669"/>
    <property type="project" value="EnsemblFungi"/>
</dbReference>
<keyword evidence="6" id="KW-0809">Transit peptide</keyword>
<keyword evidence="4" id="KW-0812">Transmembrane</keyword>
<comment type="similarity">
    <text evidence="3 12">Belongs to the cytochrome c oxidase subunit 6A family.</text>
</comment>
<dbReference type="Gene3D" id="4.10.95.10">
    <property type="entry name" value="Cytochrome c oxidase, subunit VIa"/>
    <property type="match status" value="1"/>
</dbReference>
<name>A0A1E3PHR2_9ASCO</name>
<dbReference type="SUPFAM" id="SSF81411">
    <property type="entry name" value="Mitochondrial cytochrome c oxidase subunit VIa"/>
    <property type="match status" value="1"/>
</dbReference>
<dbReference type="PANTHER" id="PTHR11504">
    <property type="entry name" value="CYTOCHROME C OXIDASE POLYPEPTIDE VIA"/>
    <property type="match status" value="1"/>
</dbReference>
<accession>A0A1E3PHR2</accession>
<keyword evidence="5" id="KW-0999">Mitochondrion inner membrane</keyword>
<dbReference type="GO" id="GO:0097250">
    <property type="term" value="P:mitochondrial respirasome assembly"/>
    <property type="evidence" value="ECO:0007669"/>
    <property type="project" value="EnsemblFungi"/>
</dbReference>
<evidence type="ECO:0000313" key="13">
    <source>
        <dbReference type="EMBL" id="ODQ64908.1"/>
    </source>
</evidence>
<keyword evidence="9" id="KW-0472">Membrane</keyword>
<keyword evidence="7" id="KW-1133">Transmembrane helix</keyword>
<dbReference type="FunFam" id="4.10.95.10:FF:000001">
    <property type="entry name" value="Cytochrome c oxidase subunit 6A, mitochondrial"/>
    <property type="match status" value="1"/>
</dbReference>
<evidence type="ECO:0000256" key="3">
    <source>
        <dbReference type="ARBA" id="ARBA00005553"/>
    </source>
</evidence>
<gene>
    <name evidence="13" type="ORF">NADFUDRAFT_25022</name>
</gene>
<dbReference type="PANTHER" id="PTHR11504:SF0">
    <property type="entry name" value="CYTOCHROME C OXIDASE SUBUNIT"/>
    <property type="match status" value="1"/>
</dbReference>
<evidence type="ECO:0000256" key="1">
    <source>
        <dbReference type="ARBA" id="ARBA00004434"/>
    </source>
</evidence>
<organism evidence="13 14">
    <name type="scientific">Nadsonia fulvescens var. elongata DSM 6958</name>
    <dbReference type="NCBI Taxonomy" id="857566"/>
    <lineage>
        <taxon>Eukaryota</taxon>
        <taxon>Fungi</taxon>
        <taxon>Dikarya</taxon>
        <taxon>Ascomycota</taxon>
        <taxon>Saccharomycotina</taxon>
        <taxon>Dipodascomycetes</taxon>
        <taxon>Dipodascales</taxon>
        <taxon>Dipodascales incertae sedis</taxon>
        <taxon>Nadsonia</taxon>
    </lineage>
</organism>
<dbReference type="Pfam" id="PF02046">
    <property type="entry name" value="COX6A"/>
    <property type="match status" value="1"/>
</dbReference>
<dbReference type="GO" id="GO:0005743">
    <property type="term" value="C:mitochondrial inner membrane"/>
    <property type="evidence" value="ECO:0007669"/>
    <property type="project" value="UniProtKB-SubCell"/>
</dbReference>
<evidence type="ECO:0000256" key="2">
    <source>
        <dbReference type="ARBA" id="ARBA00004673"/>
    </source>
</evidence>
<dbReference type="EMBL" id="KV454410">
    <property type="protein sequence ID" value="ODQ64908.1"/>
    <property type="molecule type" value="Genomic_DNA"/>
</dbReference>
<evidence type="ECO:0000256" key="9">
    <source>
        <dbReference type="ARBA" id="ARBA00023136"/>
    </source>
</evidence>
<dbReference type="GO" id="GO:0006123">
    <property type="term" value="P:mitochondrial electron transport, cytochrome c to oxygen"/>
    <property type="evidence" value="ECO:0007669"/>
    <property type="project" value="TreeGrafter"/>
</dbReference>